<proteinExistence type="predicted"/>
<evidence type="ECO:0000313" key="1">
    <source>
        <dbReference type="EMBL" id="CAD0113113.1"/>
    </source>
</evidence>
<accession>A0A9N8PUE7</accession>
<organism evidence="1 2">
    <name type="scientific">Aureobasidium uvarum</name>
    <dbReference type="NCBI Taxonomy" id="2773716"/>
    <lineage>
        <taxon>Eukaryota</taxon>
        <taxon>Fungi</taxon>
        <taxon>Dikarya</taxon>
        <taxon>Ascomycota</taxon>
        <taxon>Pezizomycotina</taxon>
        <taxon>Dothideomycetes</taxon>
        <taxon>Dothideomycetidae</taxon>
        <taxon>Dothideales</taxon>
        <taxon>Saccotheciaceae</taxon>
        <taxon>Aureobasidium</taxon>
    </lineage>
</organism>
<dbReference type="EMBL" id="CAINUL010000015">
    <property type="protein sequence ID" value="CAD0113113.1"/>
    <property type="molecule type" value="Genomic_DNA"/>
</dbReference>
<protein>
    <submittedName>
        <fullName evidence="1">Uncharacterized protein</fullName>
    </submittedName>
</protein>
<dbReference type="OrthoDB" id="3902972at2759"/>
<reference evidence="1" key="1">
    <citation type="submission" date="2020-06" db="EMBL/GenBank/DDBJ databases">
        <authorList>
            <person name="Onetto C."/>
        </authorList>
    </citation>
    <scope>NUCLEOTIDE SEQUENCE</scope>
</reference>
<name>A0A9N8PUE7_9PEZI</name>
<dbReference type="AlphaFoldDB" id="A0A9N8PUE7"/>
<evidence type="ECO:0000313" key="2">
    <source>
        <dbReference type="Proteomes" id="UP000745764"/>
    </source>
</evidence>
<sequence>MLLERGTLFAETKRCPSPYEAVLEMFECTSSLVAKTLAGEIQALRIGGQTEDKTVIRLDLMRRKPGECFENVCDQWTDEKGRRRSSAQELEKDVMGGI</sequence>
<dbReference type="Proteomes" id="UP000745764">
    <property type="component" value="Unassembled WGS sequence"/>
</dbReference>
<comment type="caution">
    <text evidence="1">The sequence shown here is derived from an EMBL/GenBank/DDBJ whole genome shotgun (WGS) entry which is preliminary data.</text>
</comment>
<gene>
    <name evidence="1" type="ORF">AWRI4620_LOCUS7368</name>
</gene>
<keyword evidence="2" id="KW-1185">Reference proteome</keyword>